<protein>
    <recommendedName>
        <fullName evidence="4">C1q domain-containing protein</fullName>
    </recommendedName>
</protein>
<evidence type="ECO:0000313" key="5">
    <source>
        <dbReference type="EMBL" id="EFX69057.1"/>
    </source>
</evidence>
<dbReference type="Pfam" id="PF00386">
    <property type="entry name" value="C1q"/>
    <property type="match status" value="1"/>
</dbReference>
<reference evidence="5 6" key="1">
    <citation type="journal article" date="2011" name="Science">
        <title>The ecoresponsive genome of Daphnia pulex.</title>
        <authorList>
            <person name="Colbourne J.K."/>
            <person name="Pfrender M.E."/>
            <person name="Gilbert D."/>
            <person name="Thomas W.K."/>
            <person name="Tucker A."/>
            <person name="Oakley T.H."/>
            <person name="Tokishita S."/>
            <person name="Aerts A."/>
            <person name="Arnold G.J."/>
            <person name="Basu M.K."/>
            <person name="Bauer D.J."/>
            <person name="Caceres C.E."/>
            <person name="Carmel L."/>
            <person name="Casola C."/>
            <person name="Choi J.H."/>
            <person name="Detter J.C."/>
            <person name="Dong Q."/>
            <person name="Dusheyko S."/>
            <person name="Eads B.D."/>
            <person name="Frohlich T."/>
            <person name="Geiler-Samerotte K.A."/>
            <person name="Gerlach D."/>
            <person name="Hatcher P."/>
            <person name="Jogdeo S."/>
            <person name="Krijgsveld J."/>
            <person name="Kriventseva E.V."/>
            <person name="Kultz D."/>
            <person name="Laforsch C."/>
            <person name="Lindquist E."/>
            <person name="Lopez J."/>
            <person name="Manak J.R."/>
            <person name="Muller J."/>
            <person name="Pangilinan J."/>
            <person name="Patwardhan R.P."/>
            <person name="Pitluck S."/>
            <person name="Pritham E.J."/>
            <person name="Rechtsteiner A."/>
            <person name="Rho M."/>
            <person name="Rogozin I.B."/>
            <person name="Sakarya O."/>
            <person name="Salamov A."/>
            <person name="Schaack S."/>
            <person name="Shapiro H."/>
            <person name="Shiga Y."/>
            <person name="Skalitzky C."/>
            <person name="Smith Z."/>
            <person name="Souvorov A."/>
            <person name="Sung W."/>
            <person name="Tang Z."/>
            <person name="Tsuchiya D."/>
            <person name="Tu H."/>
            <person name="Vos H."/>
            <person name="Wang M."/>
            <person name="Wolf Y.I."/>
            <person name="Yamagata H."/>
            <person name="Yamada T."/>
            <person name="Ye Y."/>
            <person name="Shaw J.R."/>
            <person name="Andrews J."/>
            <person name="Crease T.J."/>
            <person name="Tang H."/>
            <person name="Lucas S.M."/>
            <person name="Robertson H.M."/>
            <person name="Bork P."/>
            <person name="Koonin E.V."/>
            <person name="Zdobnov E.M."/>
            <person name="Grigoriev I.V."/>
            <person name="Lynch M."/>
            <person name="Boore J.L."/>
        </authorList>
    </citation>
    <scope>NUCLEOTIDE SEQUENCE [LARGE SCALE GENOMIC DNA]</scope>
</reference>
<evidence type="ECO:0000313" key="6">
    <source>
        <dbReference type="Proteomes" id="UP000000305"/>
    </source>
</evidence>
<evidence type="ECO:0000256" key="2">
    <source>
        <dbReference type="ARBA" id="ARBA00022525"/>
    </source>
</evidence>
<feature type="domain" description="C1q" evidence="4">
    <location>
        <begin position="52"/>
        <end position="198"/>
    </location>
</feature>
<dbReference type="PANTHER" id="PTHR22923:SF62">
    <property type="entry name" value="CVP18"/>
    <property type="match status" value="1"/>
</dbReference>
<dbReference type="Gene3D" id="2.60.120.40">
    <property type="match status" value="1"/>
</dbReference>
<dbReference type="OrthoDB" id="6350361at2759"/>
<keyword evidence="2" id="KW-0964">Secreted</keyword>
<evidence type="ECO:0000259" key="4">
    <source>
        <dbReference type="PROSITE" id="PS50871"/>
    </source>
</evidence>
<evidence type="ECO:0000256" key="3">
    <source>
        <dbReference type="ARBA" id="ARBA00022729"/>
    </source>
</evidence>
<sequence>MPKSCQDLWLIGHSLNGFYSVMGSAMMESVYCNFTSLTGDEGFQKWIGYDDVKSAPVHFYGQRNFDFNTTGTPIPFELAVVKGGNAMDVPSGIFTAPRQGTYYFSFTGVAYLYSSDSASYNCYLYLNGDIIGSSHVRNKKAPVDQFRPFTLQSTLNLKKGDQLWVTFSYYGDSNSHLHDDNIHYTHFSGFMLEEEIVASV</sequence>
<keyword evidence="3" id="KW-0732">Signal</keyword>
<dbReference type="Proteomes" id="UP000000305">
    <property type="component" value="Unassembled WGS sequence"/>
</dbReference>
<dbReference type="KEGG" id="dpx:DAPPUDRAFT_259215"/>
<dbReference type="PANTHER" id="PTHR22923">
    <property type="entry name" value="CEREBELLIN-RELATED"/>
    <property type="match status" value="1"/>
</dbReference>
<dbReference type="GO" id="GO:0005615">
    <property type="term" value="C:extracellular space"/>
    <property type="evidence" value="ECO:0000318"/>
    <property type="project" value="GO_Central"/>
</dbReference>
<dbReference type="SUPFAM" id="SSF49842">
    <property type="entry name" value="TNF-like"/>
    <property type="match status" value="1"/>
</dbReference>
<accession>E9HGU3</accession>
<dbReference type="InterPro" id="IPR050822">
    <property type="entry name" value="Cerebellin_Synaptic_Org"/>
</dbReference>
<organism evidence="5 6">
    <name type="scientific">Daphnia pulex</name>
    <name type="common">Water flea</name>
    <dbReference type="NCBI Taxonomy" id="6669"/>
    <lineage>
        <taxon>Eukaryota</taxon>
        <taxon>Metazoa</taxon>
        <taxon>Ecdysozoa</taxon>
        <taxon>Arthropoda</taxon>
        <taxon>Crustacea</taxon>
        <taxon>Branchiopoda</taxon>
        <taxon>Diplostraca</taxon>
        <taxon>Cladocera</taxon>
        <taxon>Anomopoda</taxon>
        <taxon>Daphniidae</taxon>
        <taxon>Daphnia</taxon>
    </lineage>
</organism>
<dbReference type="eggNOG" id="ENOG502QSK2">
    <property type="taxonomic scope" value="Eukaryota"/>
</dbReference>
<dbReference type="PhylomeDB" id="E9HGU3"/>
<keyword evidence="6" id="KW-1185">Reference proteome</keyword>
<dbReference type="AlphaFoldDB" id="E9HGU3"/>
<dbReference type="HOGENOM" id="CLU_068539_1_0_1"/>
<evidence type="ECO:0000256" key="1">
    <source>
        <dbReference type="ARBA" id="ARBA00004613"/>
    </source>
</evidence>
<proteinExistence type="predicted"/>
<dbReference type="InterPro" id="IPR001073">
    <property type="entry name" value="C1q_dom"/>
</dbReference>
<dbReference type="PROSITE" id="PS50871">
    <property type="entry name" value="C1Q"/>
    <property type="match status" value="1"/>
</dbReference>
<gene>
    <name evidence="5" type="ORF">DAPPUDRAFT_259215</name>
</gene>
<dbReference type="EMBL" id="GL732643">
    <property type="protein sequence ID" value="EFX69057.1"/>
    <property type="molecule type" value="Genomic_DNA"/>
</dbReference>
<comment type="subcellular location">
    <subcellularLocation>
        <location evidence="1">Secreted</location>
    </subcellularLocation>
</comment>
<dbReference type="InterPro" id="IPR008983">
    <property type="entry name" value="Tumour_necrosis_fac-like_dom"/>
</dbReference>
<name>E9HGU3_DAPPU</name>
<dbReference type="InParanoid" id="E9HGU3"/>